<dbReference type="InterPro" id="IPR051524">
    <property type="entry name" value="BHMT"/>
</dbReference>
<dbReference type="GO" id="GO:0009086">
    <property type="term" value="P:methionine biosynthetic process"/>
    <property type="evidence" value="ECO:0007669"/>
    <property type="project" value="InterPro"/>
</dbReference>
<evidence type="ECO:0000313" key="9">
    <source>
        <dbReference type="EMBL" id="CAA9538057.1"/>
    </source>
</evidence>
<evidence type="ECO:0000259" key="8">
    <source>
        <dbReference type="PROSITE" id="PS50970"/>
    </source>
</evidence>
<evidence type="ECO:0000256" key="7">
    <source>
        <dbReference type="PROSITE-ProRule" id="PRU00333"/>
    </source>
</evidence>
<dbReference type="GO" id="GO:0032259">
    <property type="term" value="P:methylation"/>
    <property type="evidence" value="ECO:0007669"/>
    <property type="project" value="UniProtKB-KW"/>
</dbReference>
<keyword evidence="3 7" id="KW-0808">Transferase</keyword>
<feature type="domain" description="Hcy-binding" evidence="8">
    <location>
        <begin position="1"/>
        <end position="264"/>
    </location>
</feature>
<reference evidence="9" key="1">
    <citation type="submission" date="2020-02" db="EMBL/GenBank/DDBJ databases">
        <authorList>
            <person name="Meier V. D."/>
        </authorList>
    </citation>
    <scope>NUCLEOTIDE SEQUENCE</scope>
    <source>
        <strain evidence="9">AVDCRST_MAG49</strain>
    </source>
</reference>
<evidence type="ECO:0000256" key="5">
    <source>
        <dbReference type="ARBA" id="ARBA00022833"/>
    </source>
</evidence>
<dbReference type="PROSITE" id="PS50970">
    <property type="entry name" value="HCY"/>
    <property type="match status" value="1"/>
</dbReference>
<dbReference type="SUPFAM" id="SSF82282">
    <property type="entry name" value="Homocysteine S-methyltransferase"/>
    <property type="match status" value="1"/>
</dbReference>
<comment type="cofactor">
    <cofactor evidence="6">
        <name>Zn(2+)</name>
        <dbReference type="ChEBI" id="CHEBI:29105"/>
    </cofactor>
    <text evidence="6">Binds 1 zinc ion per subunit.</text>
</comment>
<evidence type="ECO:0000256" key="3">
    <source>
        <dbReference type="ARBA" id="ARBA00022679"/>
    </source>
</evidence>
<dbReference type="Pfam" id="PF02574">
    <property type="entry name" value="S-methyl_trans"/>
    <property type="match status" value="1"/>
</dbReference>
<dbReference type="PANTHER" id="PTHR46120:SF1">
    <property type="entry name" value="HCY-BINDING DOMAIN-CONTAINING PROTEIN"/>
    <property type="match status" value="1"/>
</dbReference>
<dbReference type="GO" id="GO:0047150">
    <property type="term" value="F:betaine-homocysteine S-methyltransferase activity"/>
    <property type="evidence" value="ECO:0007669"/>
    <property type="project" value="TreeGrafter"/>
</dbReference>
<sequence>MTPEVAIEHPRALRGLHEEYLHAGSEVLQALTFFATREKLTRAGYGTETEAINAAAVRIAREVAGDRALVAGSVTRTQLFEREGPSAAGHARDLIGEQIRLLQDAGVDFLILETFFRLDEMLIALACARPSGLPLVATMSFRPRTTESSDGHTPAACARAMVDAGAAAVGANCEQEPARMLPILRAMRGAVDVPLAAQPAAFRTTDETPCFTRIPEFPDELETVQVARRAFHDFARAAADEGIGFVGGCCGCNATYIRALARGAAAARPSVGAEAPASAA</sequence>
<comment type="pathway">
    <text evidence="1">Amino-acid biosynthesis; L-methionine biosynthesis via de novo pathway; L-methionine from L-homocysteine (BhmT route): step 1/1.</text>
</comment>
<dbReference type="InterPro" id="IPR017226">
    <property type="entry name" value="BHMT-like"/>
</dbReference>
<evidence type="ECO:0000256" key="2">
    <source>
        <dbReference type="ARBA" id="ARBA00022603"/>
    </source>
</evidence>
<feature type="binding site" evidence="6 7">
    <location>
        <position position="249"/>
    </location>
    <ligand>
        <name>Zn(2+)</name>
        <dbReference type="ChEBI" id="CHEBI:29105"/>
    </ligand>
</feature>
<feature type="binding site" evidence="6 7">
    <location>
        <position position="173"/>
    </location>
    <ligand>
        <name>Zn(2+)</name>
        <dbReference type="ChEBI" id="CHEBI:29105"/>
    </ligand>
</feature>
<gene>
    <name evidence="9" type="ORF">AVDCRST_MAG49-526</name>
</gene>
<feature type="binding site" evidence="6 7">
    <location>
        <position position="250"/>
    </location>
    <ligand>
        <name>Zn(2+)</name>
        <dbReference type="ChEBI" id="CHEBI:29105"/>
    </ligand>
</feature>
<keyword evidence="4 6" id="KW-0479">Metal-binding</keyword>
<keyword evidence="2 7" id="KW-0489">Methyltransferase</keyword>
<name>A0A6J4U3X0_9BACT</name>
<protein>
    <recommendedName>
        <fullName evidence="8">Hcy-binding domain-containing protein</fullName>
    </recommendedName>
</protein>
<dbReference type="PIRSF" id="PIRSF037505">
    <property type="entry name" value="Betaine_HMT"/>
    <property type="match status" value="1"/>
</dbReference>
<organism evidence="9">
    <name type="scientific">uncultured Thermomicrobiales bacterium</name>
    <dbReference type="NCBI Taxonomy" id="1645740"/>
    <lineage>
        <taxon>Bacteria</taxon>
        <taxon>Pseudomonadati</taxon>
        <taxon>Thermomicrobiota</taxon>
        <taxon>Thermomicrobia</taxon>
        <taxon>Thermomicrobiales</taxon>
        <taxon>environmental samples</taxon>
    </lineage>
</organism>
<dbReference type="Gene3D" id="3.20.20.330">
    <property type="entry name" value="Homocysteine-binding-like domain"/>
    <property type="match status" value="1"/>
</dbReference>
<evidence type="ECO:0000256" key="1">
    <source>
        <dbReference type="ARBA" id="ARBA00005137"/>
    </source>
</evidence>
<evidence type="ECO:0000256" key="6">
    <source>
        <dbReference type="PIRSR" id="PIRSR037505-2"/>
    </source>
</evidence>
<evidence type="ECO:0000256" key="4">
    <source>
        <dbReference type="ARBA" id="ARBA00022723"/>
    </source>
</evidence>
<keyword evidence="5 6" id="KW-0862">Zinc</keyword>
<proteinExistence type="predicted"/>
<dbReference type="EMBL" id="CADCWG010000030">
    <property type="protein sequence ID" value="CAA9538057.1"/>
    <property type="molecule type" value="Genomic_DNA"/>
</dbReference>
<dbReference type="AlphaFoldDB" id="A0A6J4U3X0"/>
<dbReference type="GO" id="GO:0008270">
    <property type="term" value="F:zinc ion binding"/>
    <property type="evidence" value="ECO:0007669"/>
    <property type="project" value="InterPro"/>
</dbReference>
<dbReference type="InterPro" id="IPR036589">
    <property type="entry name" value="HCY_dom_sf"/>
</dbReference>
<dbReference type="InterPro" id="IPR003726">
    <property type="entry name" value="HCY_dom"/>
</dbReference>
<accession>A0A6J4U3X0</accession>
<dbReference type="PANTHER" id="PTHR46120">
    <property type="entry name" value="BETAINE--HOMOCYSTEINE S-METHYLTRANSFERASE 1"/>
    <property type="match status" value="1"/>
</dbReference>